<dbReference type="EMBL" id="QXFT01004468">
    <property type="protein sequence ID" value="KAE9277802.1"/>
    <property type="molecule type" value="Genomic_DNA"/>
</dbReference>
<protein>
    <submittedName>
        <fullName evidence="2">Uncharacterized protein</fullName>
    </submittedName>
</protein>
<dbReference type="Proteomes" id="UP000435112">
    <property type="component" value="Unassembled WGS sequence"/>
</dbReference>
<proteinExistence type="predicted"/>
<dbReference type="OrthoDB" id="109916at2759"/>
<dbReference type="AlphaFoldDB" id="A0A6A3HLF0"/>
<name>A0A6A3HLF0_9STRA</name>
<evidence type="ECO:0000313" key="3">
    <source>
        <dbReference type="EMBL" id="KAE8970249.1"/>
    </source>
</evidence>
<dbReference type="Proteomes" id="UP000434957">
    <property type="component" value="Unassembled WGS sequence"/>
</dbReference>
<evidence type="ECO:0000313" key="2">
    <source>
        <dbReference type="EMBL" id="KAE8969163.1"/>
    </source>
</evidence>
<feature type="region of interest" description="Disordered" evidence="1">
    <location>
        <begin position="64"/>
        <end position="83"/>
    </location>
</feature>
<dbReference type="EMBL" id="QXFV01004337">
    <property type="protein sequence ID" value="KAE8970249.1"/>
    <property type="molecule type" value="Genomic_DNA"/>
</dbReference>
<comment type="caution">
    <text evidence="2">The sequence shown here is derived from an EMBL/GenBank/DDBJ whole genome shotgun (WGS) entry which is preliminary data.</text>
</comment>
<reference evidence="5 7" key="1">
    <citation type="submission" date="2018-09" db="EMBL/GenBank/DDBJ databases">
        <title>Genomic investigation of the strawberry pathogen Phytophthora fragariae indicates pathogenicity is determined by transcriptional variation in three key races.</title>
        <authorList>
            <person name="Adams T.M."/>
            <person name="Armitage A.D."/>
            <person name="Sobczyk M.K."/>
            <person name="Bates H.J."/>
            <person name="Dunwell J.M."/>
            <person name="Nellist C.F."/>
            <person name="Harrison R.J."/>
        </authorList>
    </citation>
    <scope>NUCLEOTIDE SEQUENCE [LARGE SCALE GENOMIC DNA]</scope>
    <source>
        <strain evidence="3 5">SCRP249</strain>
        <strain evidence="2 7">SCRP324</strain>
        <strain evidence="4 6">SCRP333</strain>
    </source>
</reference>
<dbReference type="Proteomes" id="UP000429607">
    <property type="component" value="Unassembled WGS sequence"/>
</dbReference>
<evidence type="ECO:0000313" key="5">
    <source>
        <dbReference type="Proteomes" id="UP000429607"/>
    </source>
</evidence>
<organism evidence="2 7">
    <name type="scientific">Phytophthora rubi</name>
    <dbReference type="NCBI Taxonomy" id="129364"/>
    <lineage>
        <taxon>Eukaryota</taxon>
        <taxon>Sar</taxon>
        <taxon>Stramenopiles</taxon>
        <taxon>Oomycota</taxon>
        <taxon>Peronosporomycetes</taxon>
        <taxon>Peronosporales</taxon>
        <taxon>Peronosporaceae</taxon>
        <taxon>Phytophthora</taxon>
    </lineage>
</organism>
<sequence>MGLDIKSVIQQKTRWVAAKLSLRKLRTKMRSRRAMETTALRPVALAGASRGFVGSSTQCNHFARTPSGAQHEQWTDSSGGGGRGVMDSRWQVCRMCQRKFSPLSLSRQYADFCSLDCKSAFMLGRGSA</sequence>
<gene>
    <name evidence="3" type="ORF">PR001_g27267</name>
    <name evidence="2" type="ORF">PR002_g27519</name>
    <name evidence="4" type="ORF">PR003_g28690</name>
</gene>
<accession>A0A6A3HLF0</accession>
<feature type="compositionally biased region" description="Polar residues" evidence="1">
    <location>
        <begin position="67"/>
        <end position="77"/>
    </location>
</feature>
<evidence type="ECO:0000313" key="6">
    <source>
        <dbReference type="Proteomes" id="UP000434957"/>
    </source>
</evidence>
<keyword evidence="6" id="KW-1185">Reference proteome</keyword>
<evidence type="ECO:0000256" key="1">
    <source>
        <dbReference type="SAM" id="MobiDB-lite"/>
    </source>
</evidence>
<evidence type="ECO:0000313" key="7">
    <source>
        <dbReference type="Proteomes" id="UP000435112"/>
    </source>
</evidence>
<evidence type="ECO:0000313" key="4">
    <source>
        <dbReference type="EMBL" id="KAE9277802.1"/>
    </source>
</evidence>
<dbReference type="EMBL" id="QXFU01004365">
    <property type="protein sequence ID" value="KAE8969163.1"/>
    <property type="molecule type" value="Genomic_DNA"/>
</dbReference>